<keyword evidence="3" id="KW-1185">Reference proteome</keyword>
<reference evidence="2 3" key="1">
    <citation type="submission" date="2018-06" db="EMBL/GenBank/DDBJ databases">
        <title>OYT1 Genome Sequencing.</title>
        <authorList>
            <person name="Kato S."/>
            <person name="Itoh T."/>
            <person name="Ohkuma M."/>
        </authorList>
    </citation>
    <scope>NUCLEOTIDE SEQUENCE [LARGE SCALE GENOMIC DNA]</scope>
    <source>
        <strain evidence="2 3">OYT1</strain>
    </source>
</reference>
<dbReference type="AlphaFoldDB" id="A0A2Z6GBR8"/>
<dbReference type="Proteomes" id="UP000033070">
    <property type="component" value="Chromosome"/>
</dbReference>
<dbReference type="KEGG" id="fam:OYT1_ch1349"/>
<evidence type="ECO:0000259" key="1">
    <source>
        <dbReference type="Pfam" id="PF09343"/>
    </source>
</evidence>
<dbReference type="RefSeq" id="WP_035383974.1">
    <property type="nucleotide sequence ID" value="NZ_AP018738.1"/>
</dbReference>
<evidence type="ECO:0000313" key="3">
    <source>
        <dbReference type="Proteomes" id="UP000033070"/>
    </source>
</evidence>
<dbReference type="STRING" id="1188319.OYT1_02009"/>
<protein>
    <recommendedName>
        <fullName evidence="1">DUF2460 domain-containing protein</fullName>
    </recommendedName>
</protein>
<dbReference type="Pfam" id="PF09343">
    <property type="entry name" value="DUF2460"/>
    <property type="match status" value="1"/>
</dbReference>
<dbReference type="EMBL" id="AP018738">
    <property type="protein sequence ID" value="BBE50906.1"/>
    <property type="molecule type" value="Genomic_DNA"/>
</dbReference>
<evidence type="ECO:0000313" key="2">
    <source>
        <dbReference type="EMBL" id="BBE50906.1"/>
    </source>
</evidence>
<organism evidence="2 3">
    <name type="scientific">Ferriphaselus amnicola</name>
    <dbReference type="NCBI Taxonomy" id="1188319"/>
    <lineage>
        <taxon>Bacteria</taxon>
        <taxon>Pseudomonadati</taxon>
        <taxon>Pseudomonadota</taxon>
        <taxon>Betaproteobacteria</taxon>
        <taxon>Nitrosomonadales</taxon>
        <taxon>Gallionellaceae</taxon>
        <taxon>Ferriphaselus</taxon>
    </lineage>
</organism>
<gene>
    <name evidence="2" type="ORF">OYT1_ch1349</name>
</gene>
<accession>A0A2Z6GBR8</accession>
<dbReference type="InterPro" id="IPR011740">
    <property type="entry name" value="DUF2460"/>
</dbReference>
<dbReference type="OrthoDB" id="1685145at2"/>
<sequence>MSNMVFPTLPGLAWNVARSPQWATRIQKAVSGKEFRSAWMSAPLYTFRLQYEVLREATAYQELQQLVAFYNNVRGSFDSFLYRDPNDNSVTAHSFGTGNGVQTAFQLVRSYGGNLEAVGQLNGAPSIYINGVLQATGYTISATGLVTFSVAPINAAALTWTGNYYYRCRFLQDTMELNEFMNSLWEAKKVEFIGSLTPNRI</sequence>
<name>A0A2Z6GBR8_9PROT</name>
<feature type="domain" description="DUF2460" evidence="1">
    <location>
        <begin position="6"/>
        <end position="193"/>
    </location>
</feature>
<proteinExistence type="predicted"/>